<dbReference type="EMBL" id="ML987197">
    <property type="protein sequence ID" value="KAF2247671.1"/>
    <property type="molecule type" value="Genomic_DNA"/>
</dbReference>
<dbReference type="InterPro" id="IPR036770">
    <property type="entry name" value="Ankyrin_rpt-contain_sf"/>
</dbReference>
<organism evidence="1 2">
    <name type="scientific">Trematosphaeria pertusa</name>
    <dbReference type="NCBI Taxonomy" id="390896"/>
    <lineage>
        <taxon>Eukaryota</taxon>
        <taxon>Fungi</taxon>
        <taxon>Dikarya</taxon>
        <taxon>Ascomycota</taxon>
        <taxon>Pezizomycotina</taxon>
        <taxon>Dothideomycetes</taxon>
        <taxon>Pleosporomycetidae</taxon>
        <taxon>Pleosporales</taxon>
        <taxon>Massarineae</taxon>
        <taxon>Trematosphaeriaceae</taxon>
        <taxon>Trematosphaeria</taxon>
    </lineage>
</organism>
<dbReference type="RefSeq" id="XP_033682675.1">
    <property type="nucleotide sequence ID" value="XM_033826956.1"/>
</dbReference>
<evidence type="ECO:0000313" key="1">
    <source>
        <dbReference type="EMBL" id="KAF2247671.1"/>
    </source>
</evidence>
<reference evidence="1" key="1">
    <citation type="journal article" date="2020" name="Stud. Mycol.">
        <title>101 Dothideomycetes genomes: a test case for predicting lifestyles and emergence of pathogens.</title>
        <authorList>
            <person name="Haridas S."/>
            <person name="Albert R."/>
            <person name="Binder M."/>
            <person name="Bloem J."/>
            <person name="Labutti K."/>
            <person name="Salamov A."/>
            <person name="Andreopoulos B."/>
            <person name="Baker S."/>
            <person name="Barry K."/>
            <person name="Bills G."/>
            <person name="Bluhm B."/>
            <person name="Cannon C."/>
            <person name="Castanera R."/>
            <person name="Culley D."/>
            <person name="Daum C."/>
            <person name="Ezra D."/>
            <person name="Gonzalez J."/>
            <person name="Henrissat B."/>
            <person name="Kuo A."/>
            <person name="Liang C."/>
            <person name="Lipzen A."/>
            <person name="Lutzoni F."/>
            <person name="Magnuson J."/>
            <person name="Mondo S."/>
            <person name="Nolan M."/>
            <person name="Ohm R."/>
            <person name="Pangilinan J."/>
            <person name="Park H.-J."/>
            <person name="Ramirez L."/>
            <person name="Alfaro M."/>
            <person name="Sun H."/>
            <person name="Tritt A."/>
            <person name="Yoshinaga Y."/>
            <person name="Zwiers L.-H."/>
            <person name="Turgeon B."/>
            <person name="Goodwin S."/>
            <person name="Spatafora J."/>
            <person name="Crous P."/>
            <person name="Grigoriev I."/>
        </authorList>
    </citation>
    <scope>NUCLEOTIDE SEQUENCE</scope>
    <source>
        <strain evidence="1">CBS 122368</strain>
    </source>
</reference>
<name>A0A6A6IBA7_9PLEO</name>
<accession>A0A6A6IBA7</accession>
<dbReference type="SUPFAM" id="SSF48403">
    <property type="entry name" value="Ankyrin repeat"/>
    <property type="match status" value="1"/>
</dbReference>
<dbReference type="Pfam" id="PF12796">
    <property type="entry name" value="Ank_2"/>
    <property type="match status" value="1"/>
</dbReference>
<dbReference type="Proteomes" id="UP000800094">
    <property type="component" value="Unassembled WGS sequence"/>
</dbReference>
<sequence>MYTAAENGHSAIVKNLIDYGANSEDIMSSAVSSGSLCMVRMLLDRGIDVHNAFLNPLYHAVKLEHEAMFRLLIERGADLRRPLRRDGGGYREQTTSDACMEKAQGSESMMALLNEHGVDVESWPWDLMDEDEHNHYLSAVLAEGVEQHDGWSWEAQEENNARVGEVLAAYGEDVCQPPLTRHISQQKAYCQGLAHPAPSHKLTSCAYTPPSSPGPPNPARSKGATRWFVMPDYIKTAEDIFSSVLSW</sequence>
<gene>
    <name evidence="1" type="ORF">BU26DRAFT_506868</name>
</gene>
<keyword evidence="2" id="KW-1185">Reference proteome</keyword>
<dbReference type="Gene3D" id="1.25.40.20">
    <property type="entry name" value="Ankyrin repeat-containing domain"/>
    <property type="match status" value="1"/>
</dbReference>
<protein>
    <recommendedName>
        <fullName evidence="3">Ankyrin</fullName>
    </recommendedName>
</protein>
<dbReference type="OrthoDB" id="341259at2759"/>
<proteinExistence type="predicted"/>
<dbReference type="SMART" id="SM00248">
    <property type="entry name" value="ANK"/>
    <property type="match status" value="2"/>
</dbReference>
<evidence type="ECO:0008006" key="3">
    <source>
        <dbReference type="Google" id="ProtNLM"/>
    </source>
</evidence>
<evidence type="ECO:0000313" key="2">
    <source>
        <dbReference type="Proteomes" id="UP000800094"/>
    </source>
</evidence>
<dbReference type="GeneID" id="54580286"/>
<dbReference type="AlphaFoldDB" id="A0A6A6IBA7"/>
<dbReference type="InterPro" id="IPR002110">
    <property type="entry name" value="Ankyrin_rpt"/>
</dbReference>